<accession>A0ABY9TVI9</accession>
<reference evidence="4" key="1">
    <citation type="submission" date="2023-09" db="EMBL/GenBank/DDBJ databases">
        <authorList>
            <person name="Li S."/>
            <person name="Li X."/>
            <person name="Zhang C."/>
            <person name="Zhao Z."/>
        </authorList>
    </citation>
    <scope>NUCLEOTIDE SEQUENCE [LARGE SCALE GENOMIC DNA]</scope>
    <source>
        <strain evidence="4">SQ149</strain>
    </source>
</reference>
<feature type="chain" id="PRO_5047077690" evidence="1">
    <location>
        <begin position="19"/>
        <end position="138"/>
    </location>
</feature>
<gene>
    <name evidence="3" type="ORF">RGQ13_02510</name>
</gene>
<keyword evidence="1" id="KW-0732">Signal</keyword>
<evidence type="ECO:0000313" key="4">
    <source>
        <dbReference type="Proteomes" id="UP001258994"/>
    </source>
</evidence>
<keyword evidence="4" id="KW-1185">Reference proteome</keyword>
<dbReference type="Pfam" id="PF12680">
    <property type="entry name" value="SnoaL_2"/>
    <property type="match status" value="1"/>
</dbReference>
<evidence type="ECO:0000259" key="2">
    <source>
        <dbReference type="Pfam" id="PF12680"/>
    </source>
</evidence>
<sequence length="138" mass="15337">MRKFILVVLLSIPILSFASETPLVEEFIKLSDATKVKGASQKDIDAVAALLAEDMRYQHQNYNADLSKEQFIQGLANYMGVADSLTSKITNKIVGDKAVTVSFISTTVMDGSTETDAKPLMRLFEINNGKISLIREYW</sequence>
<evidence type="ECO:0000256" key="1">
    <source>
        <dbReference type="SAM" id="SignalP"/>
    </source>
</evidence>
<dbReference type="InterPro" id="IPR037401">
    <property type="entry name" value="SnoaL-like"/>
</dbReference>
<protein>
    <submittedName>
        <fullName evidence="3">Nuclear transport factor 2 family protein</fullName>
    </submittedName>
</protein>
<dbReference type="Gene3D" id="3.10.450.50">
    <property type="match status" value="1"/>
</dbReference>
<name>A0ABY9TVI9_9GAMM</name>
<proteinExistence type="predicted"/>
<dbReference type="SUPFAM" id="SSF54427">
    <property type="entry name" value="NTF2-like"/>
    <property type="match status" value="1"/>
</dbReference>
<feature type="signal peptide" evidence="1">
    <location>
        <begin position="1"/>
        <end position="18"/>
    </location>
</feature>
<dbReference type="Proteomes" id="UP001258994">
    <property type="component" value="Chromosome"/>
</dbReference>
<evidence type="ECO:0000313" key="3">
    <source>
        <dbReference type="EMBL" id="WNC72867.1"/>
    </source>
</evidence>
<dbReference type="RefSeq" id="WP_348391982.1">
    <property type="nucleotide sequence ID" value="NZ_CP134145.1"/>
</dbReference>
<feature type="domain" description="SnoaL-like" evidence="2">
    <location>
        <begin position="40"/>
        <end position="132"/>
    </location>
</feature>
<organism evidence="3 4">
    <name type="scientific">Thalassotalea psychrophila</name>
    <dbReference type="NCBI Taxonomy" id="3065647"/>
    <lineage>
        <taxon>Bacteria</taxon>
        <taxon>Pseudomonadati</taxon>
        <taxon>Pseudomonadota</taxon>
        <taxon>Gammaproteobacteria</taxon>
        <taxon>Alteromonadales</taxon>
        <taxon>Colwelliaceae</taxon>
        <taxon>Thalassotalea</taxon>
    </lineage>
</organism>
<dbReference type="EMBL" id="CP134145">
    <property type="protein sequence ID" value="WNC72867.1"/>
    <property type="molecule type" value="Genomic_DNA"/>
</dbReference>
<dbReference type="InterPro" id="IPR032710">
    <property type="entry name" value="NTF2-like_dom_sf"/>
</dbReference>